<evidence type="ECO:0000313" key="3">
    <source>
        <dbReference type="EMBL" id="MFC5156121.1"/>
    </source>
</evidence>
<feature type="region of interest" description="Disordered" evidence="2">
    <location>
        <begin position="86"/>
        <end position="122"/>
    </location>
</feature>
<comment type="caution">
    <text evidence="3">The sequence shown here is derived from an EMBL/GenBank/DDBJ whole genome shotgun (WGS) entry which is preliminary data.</text>
</comment>
<dbReference type="InterPro" id="IPR050966">
    <property type="entry name" value="Glutamyl_endopeptidase"/>
</dbReference>
<dbReference type="InterPro" id="IPR009003">
    <property type="entry name" value="Peptidase_S1_PA"/>
</dbReference>
<evidence type="ECO:0000256" key="2">
    <source>
        <dbReference type="SAM" id="MobiDB-lite"/>
    </source>
</evidence>
<evidence type="ECO:0000256" key="1">
    <source>
        <dbReference type="ARBA" id="ARBA00022729"/>
    </source>
</evidence>
<reference evidence="4" key="1">
    <citation type="journal article" date="2019" name="Int. J. Syst. Evol. Microbiol.">
        <title>The Global Catalogue of Microorganisms (GCM) 10K type strain sequencing project: providing services to taxonomists for standard genome sequencing and annotation.</title>
        <authorList>
            <consortium name="The Broad Institute Genomics Platform"/>
            <consortium name="The Broad Institute Genome Sequencing Center for Infectious Disease"/>
            <person name="Wu L."/>
            <person name="Ma J."/>
        </authorList>
    </citation>
    <scope>NUCLEOTIDE SEQUENCE [LARGE SCALE GENOMIC DNA]</scope>
    <source>
        <strain evidence="4">PCU 266</strain>
    </source>
</reference>
<gene>
    <name evidence="3" type="ORF">ACFPRH_30865</name>
</gene>
<keyword evidence="1" id="KW-0732">Signal</keyword>
<evidence type="ECO:0000313" key="4">
    <source>
        <dbReference type="Proteomes" id="UP001596160"/>
    </source>
</evidence>
<dbReference type="Gene3D" id="2.40.10.10">
    <property type="entry name" value="Trypsin-like serine proteases"/>
    <property type="match status" value="2"/>
</dbReference>
<dbReference type="EMBL" id="JBHSKP010000030">
    <property type="protein sequence ID" value="MFC5156121.1"/>
    <property type="molecule type" value="Genomic_DNA"/>
</dbReference>
<proteinExistence type="predicted"/>
<dbReference type="Proteomes" id="UP001596160">
    <property type="component" value="Unassembled WGS sequence"/>
</dbReference>
<dbReference type="InterPro" id="IPR043504">
    <property type="entry name" value="Peptidase_S1_PA_chymotrypsin"/>
</dbReference>
<name>A0ABW0ASM7_9ACTN</name>
<evidence type="ECO:0008006" key="5">
    <source>
        <dbReference type="Google" id="ProtNLM"/>
    </source>
</evidence>
<accession>A0ABW0ASM7</accession>
<protein>
    <recommendedName>
        <fullName evidence="5">V8-like Glu-specific endopeptidase</fullName>
    </recommendedName>
</protein>
<feature type="compositionally biased region" description="Low complexity" evidence="2">
    <location>
        <begin position="96"/>
        <end position="108"/>
    </location>
</feature>
<sequence>MRRALLSSFVVTTLVLGPGRLAVAEPVGGIPPVGAGAGDASSGDGSSIVGATPELSNGEDVDSRAEALEAGKYWTAERMARAIPADNLLPAPPTGPATRAAGPTGRPGSTPAASPTATRPGGRAARIADTASVGKVFFKNPVNGKNYVCSAAALNSPSKQMVVTAGHCVNTGGSKGTAGRWMRNWTYVPRYRDGARPFGTFAAKHFRSFSGWTDHSDLARDVAMVTTWPLNNKKLVNVTGGHGLSWNFSQRQATTVFGYPGNHGKGKSQRVCRGKTRAAGASYSELRCDFGSGASGGPWLREYDEAKGLGRQNGVMSTRNRDGWNRTPYFDTAVKRLFDAQGSKT</sequence>
<dbReference type="RefSeq" id="WP_344484768.1">
    <property type="nucleotide sequence ID" value="NZ_BAAASB010000026.1"/>
</dbReference>
<dbReference type="SUPFAM" id="SSF50494">
    <property type="entry name" value="Trypsin-like serine proteases"/>
    <property type="match status" value="1"/>
</dbReference>
<keyword evidence="4" id="KW-1185">Reference proteome</keyword>
<dbReference type="PANTHER" id="PTHR15462">
    <property type="entry name" value="SERINE PROTEASE"/>
    <property type="match status" value="1"/>
</dbReference>
<organism evidence="3 4">
    <name type="scientific">Streptomyces amakusaensis</name>
    <dbReference type="NCBI Taxonomy" id="67271"/>
    <lineage>
        <taxon>Bacteria</taxon>
        <taxon>Bacillati</taxon>
        <taxon>Actinomycetota</taxon>
        <taxon>Actinomycetes</taxon>
        <taxon>Kitasatosporales</taxon>
        <taxon>Streptomycetaceae</taxon>
        <taxon>Streptomyces</taxon>
    </lineage>
</organism>